<reference evidence="7" key="1">
    <citation type="submission" date="2021-06" db="EMBL/GenBank/DDBJ databases">
        <authorList>
            <person name="Kallberg Y."/>
            <person name="Tangrot J."/>
            <person name="Rosling A."/>
        </authorList>
    </citation>
    <scope>NUCLEOTIDE SEQUENCE</scope>
    <source>
        <strain evidence="7">MA453B</strain>
    </source>
</reference>
<dbReference type="EMBL" id="CAJVPY010014635">
    <property type="protein sequence ID" value="CAG8747546.1"/>
    <property type="molecule type" value="Genomic_DNA"/>
</dbReference>
<evidence type="ECO:0000256" key="4">
    <source>
        <dbReference type="ARBA" id="ARBA00022989"/>
    </source>
</evidence>
<evidence type="ECO:0000256" key="2">
    <source>
        <dbReference type="ARBA" id="ARBA00009457"/>
    </source>
</evidence>
<evidence type="ECO:0000256" key="3">
    <source>
        <dbReference type="ARBA" id="ARBA00022692"/>
    </source>
</evidence>
<dbReference type="GO" id="GO:0005794">
    <property type="term" value="C:Golgi apparatus"/>
    <property type="evidence" value="ECO:0007669"/>
    <property type="project" value="TreeGrafter"/>
</dbReference>
<accession>A0A9N9NPV2</accession>
<keyword evidence="4 6" id="KW-1133">Transmembrane helix</keyword>
<keyword evidence="5 6" id="KW-0472">Membrane</keyword>
<feature type="transmembrane region" description="Helical" evidence="6">
    <location>
        <begin position="315"/>
        <end position="336"/>
    </location>
</feature>
<gene>
    <name evidence="7" type="ORF">DERYTH_LOCUS16569</name>
</gene>
<sequence length="342" mass="38244">MAPETKSRKPANTAFKQQRLKAWQPILTPKTVLPTFFIVGVIFAPLGGLLLWASNSVTELVIDYTYCDSRAGDYPNNYTSVPSEFITATFPQVSSHQQYASQIQWSREVVATEEFKYTNSGVWRCHLRFPIPSTLKPPLFIYYRLTNFYQNHRSYVKSFNANQLKGMVVSADTLKGDTIHNLTLVQNIDGSKANDTYVLVSKGIAWPSDKQKYGPTSYSLSDIVPPPDWASAYPNGTYTADAPPPDLSTDELFQVWMRTAGLPDFRKLYSRNDTTILQAGTYDVSIDYRFPVTRYGGTKSFVLSTVSFLGGKNPFLGLAYIAVGIACVVLGAIFTARHLYKP</sequence>
<evidence type="ECO:0000256" key="6">
    <source>
        <dbReference type="SAM" id="Phobius"/>
    </source>
</evidence>
<keyword evidence="8" id="KW-1185">Reference proteome</keyword>
<proteinExistence type="inferred from homology"/>
<evidence type="ECO:0000313" key="7">
    <source>
        <dbReference type="EMBL" id="CAG8747546.1"/>
    </source>
</evidence>
<dbReference type="AlphaFoldDB" id="A0A9N9NPV2"/>
<organism evidence="7 8">
    <name type="scientific">Dentiscutata erythropus</name>
    <dbReference type="NCBI Taxonomy" id="1348616"/>
    <lineage>
        <taxon>Eukaryota</taxon>
        <taxon>Fungi</taxon>
        <taxon>Fungi incertae sedis</taxon>
        <taxon>Mucoromycota</taxon>
        <taxon>Glomeromycotina</taxon>
        <taxon>Glomeromycetes</taxon>
        <taxon>Diversisporales</taxon>
        <taxon>Gigasporaceae</taxon>
        <taxon>Dentiscutata</taxon>
    </lineage>
</organism>
<comment type="caution">
    <text evidence="7">The sequence shown here is derived from an EMBL/GenBank/DDBJ whole genome shotgun (WGS) entry which is preliminary data.</text>
</comment>
<comment type="subcellular location">
    <subcellularLocation>
        <location evidence="1">Membrane</location>
        <topology evidence="1">Multi-pass membrane protein</topology>
    </subcellularLocation>
</comment>
<dbReference type="Pfam" id="PF03381">
    <property type="entry name" value="CDC50"/>
    <property type="match status" value="1"/>
</dbReference>
<evidence type="ECO:0000256" key="1">
    <source>
        <dbReference type="ARBA" id="ARBA00004141"/>
    </source>
</evidence>
<protein>
    <submittedName>
        <fullName evidence="7">9552_t:CDS:1</fullName>
    </submittedName>
</protein>
<feature type="transmembrane region" description="Helical" evidence="6">
    <location>
        <begin position="31"/>
        <end position="53"/>
    </location>
</feature>
<evidence type="ECO:0000313" key="8">
    <source>
        <dbReference type="Proteomes" id="UP000789405"/>
    </source>
</evidence>
<dbReference type="PANTHER" id="PTHR10926">
    <property type="entry name" value="CELL CYCLE CONTROL PROTEIN 50"/>
    <property type="match status" value="1"/>
</dbReference>
<feature type="non-terminal residue" evidence="7">
    <location>
        <position position="342"/>
    </location>
</feature>
<dbReference type="InterPro" id="IPR005045">
    <property type="entry name" value="CDC50/LEM3_fam"/>
</dbReference>
<dbReference type="OrthoDB" id="340608at2759"/>
<name>A0A9N9NPV2_9GLOM</name>
<comment type="similarity">
    <text evidence="2">Belongs to the CDC50/LEM3 family.</text>
</comment>
<dbReference type="GO" id="GO:0005783">
    <property type="term" value="C:endoplasmic reticulum"/>
    <property type="evidence" value="ECO:0007669"/>
    <property type="project" value="TreeGrafter"/>
</dbReference>
<dbReference type="GO" id="GO:0005886">
    <property type="term" value="C:plasma membrane"/>
    <property type="evidence" value="ECO:0007669"/>
    <property type="project" value="TreeGrafter"/>
</dbReference>
<dbReference type="Proteomes" id="UP000789405">
    <property type="component" value="Unassembled WGS sequence"/>
</dbReference>
<dbReference type="PIRSF" id="PIRSF015840">
    <property type="entry name" value="DUF284_TM_euk"/>
    <property type="match status" value="1"/>
</dbReference>
<evidence type="ECO:0000256" key="5">
    <source>
        <dbReference type="ARBA" id="ARBA00023136"/>
    </source>
</evidence>
<dbReference type="PANTHER" id="PTHR10926:SF0">
    <property type="entry name" value="CDC50, ISOFORM A"/>
    <property type="match status" value="1"/>
</dbReference>
<keyword evidence="3 6" id="KW-0812">Transmembrane</keyword>